<protein>
    <submittedName>
        <fullName evidence="6">Cell division protein FtsZ</fullName>
        <ecNumber evidence="6">3.4.24.-</ecNumber>
    </submittedName>
</protein>
<gene>
    <name evidence="6" type="ORF">MGWOODY_Clf1281</name>
</gene>
<dbReference type="HAMAP" id="MF_00909">
    <property type="entry name" value="FtsZ"/>
    <property type="match status" value="1"/>
</dbReference>
<dbReference type="InterPro" id="IPR003008">
    <property type="entry name" value="Tubulin_FtsZ_GTPase"/>
</dbReference>
<keyword evidence="6" id="KW-0131">Cell cycle</keyword>
<dbReference type="PANTHER" id="PTHR30314">
    <property type="entry name" value="CELL DIVISION PROTEIN FTSZ-RELATED"/>
    <property type="match status" value="1"/>
</dbReference>
<dbReference type="GO" id="GO:0003924">
    <property type="term" value="F:GTPase activity"/>
    <property type="evidence" value="ECO:0007669"/>
    <property type="project" value="InterPro"/>
</dbReference>
<dbReference type="InterPro" id="IPR024757">
    <property type="entry name" value="FtsZ_C"/>
</dbReference>
<evidence type="ECO:0000256" key="2">
    <source>
        <dbReference type="ARBA" id="ARBA00022741"/>
    </source>
</evidence>
<dbReference type="InterPro" id="IPR018316">
    <property type="entry name" value="Tubulin/FtsZ_2-layer-sand-dom"/>
</dbReference>
<dbReference type="InterPro" id="IPR045061">
    <property type="entry name" value="FtsZ/CetZ"/>
</dbReference>
<dbReference type="InterPro" id="IPR008280">
    <property type="entry name" value="Tub_FtsZ_C"/>
</dbReference>
<dbReference type="AlphaFoldDB" id="A0A160V6K8"/>
<proteinExistence type="inferred from homology"/>
<evidence type="ECO:0000256" key="1">
    <source>
        <dbReference type="ARBA" id="ARBA00009690"/>
    </source>
</evidence>
<dbReference type="EMBL" id="FAXA01000063">
    <property type="protein sequence ID" value="CUV01409.1"/>
    <property type="molecule type" value="Genomic_DNA"/>
</dbReference>
<dbReference type="NCBIfam" id="TIGR00065">
    <property type="entry name" value="ftsZ"/>
    <property type="match status" value="1"/>
</dbReference>
<dbReference type="GO" id="GO:0005737">
    <property type="term" value="C:cytoplasm"/>
    <property type="evidence" value="ECO:0007669"/>
    <property type="project" value="TreeGrafter"/>
</dbReference>
<dbReference type="Pfam" id="PF12327">
    <property type="entry name" value="FtsZ_C"/>
    <property type="match status" value="1"/>
</dbReference>
<dbReference type="PANTHER" id="PTHR30314:SF3">
    <property type="entry name" value="MITOCHONDRIAL DIVISION PROTEIN FSZA"/>
    <property type="match status" value="1"/>
</dbReference>
<dbReference type="Gene3D" id="3.40.50.1440">
    <property type="entry name" value="Tubulin/FtsZ, GTPase domain"/>
    <property type="match status" value="1"/>
</dbReference>
<accession>A0A160V6K8</accession>
<keyword evidence="3" id="KW-0342">GTP-binding</keyword>
<dbReference type="InterPro" id="IPR020805">
    <property type="entry name" value="Cell_div_FtsZ_CS"/>
</dbReference>
<dbReference type="PROSITE" id="PS01134">
    <property type="entry name" value="FTSZ_1"/>
    <property type="match status" value="1"/>
</dbReference>
<dbReference type="GO" id="GO:0005525">
    <property type="term" value="F:GTP binding"/>
    <property type="evidence" value="ECO:0007669"/>
    <property type="project" value="UniProtKB-KW"/>
</dbReference>
<dbReference type="GO" id="GO:0051301">
    <property type="term" value="P:cell division"/>
    <property type="evidence" value="ECO:0007669"/>
    <property type="project" value="UniProtKB-KW"/>
</dbReference>
<dbReference type="SMART" id="SM00864">
    <property type="entry name" value="Tubulin"/>
    <property type="match status" value="1"/>
</dbReference>
<dbReference type="FunFam" id="3.40.50.1440:FF:000001">
    <property type="entry name" value="Cell division protein FtsZ"/>
    <property type="match status" value="1"/>
</dbReference>
<evidence type="ECO:0000259" key="5">
    <source>
        <dbReference type="SMART" id="SM00865"/>
    </source>
</evidence>
<feature type="domain" description="Tubulin/FtsZ 2-layer sandwich" evidence="5">
    <location>
        <begin position="228"/>
        <end position="345"/>
    </location>
</feature>
<keyword evidence="6" id="KW-0378">Hydrolase</keyword>
<keyword evidence="6" id="KW-0132">Cell division</keyword>
<evidence type="ECO:0000256" key="3">
    <source>
        <dbReference type="ARBA" id="ARBA00023134"/>
    </source>
</evidence>
<evidence type="ECO:0000259" key="4">
    <source>
        <dbReference type="SMART" id="SM00864"/>
    </source>
</evidence>
<dbReference type="SUPFAM" id="SSF55307">
    <property type="entry name" value="Tubulin C-terminal domain-like"/>
    <property type="match status" value="1"/>
</dbReference>
<sequence length="384" mass="41642">MVQDNSAAWEPSKDVDNTFEMVQEIHAGAPNIKVMGIGGGGSNAVSRMFKDKLPVVEYYGVNTDAQHLFRCDVSHRLAIGQNLTRGLGSGANPDLGRQAAEESRHDIEKALEGADMVFLAVGMGGGTGTGASPVIAQIAKESGALTVAVVSRPFSFEANHRKKNAEEGIARLKDQVDTLIVIDNDRLLQLNSQGEQTYTWEDALKMADSVLQQGIQAIAEVVTVPGEINVDFADVRTILNNAGPAWLAIGRGKGENRAVDAARQATKSPLLDISMDGARRILFVISGGPTLTLQEVQDAARVIQDMSDPDANIIFGTCRDAKLDDEIKITMVAASFPVMADNQQLREDELERLLQDVIPQSEEELDVPSFLRRQSSNKNRGFFR</sequence>
<dbReference type="PRINTS" id="PR00423">
    <property type="entry name" value="CELLDVISFTSZ"/>
</dbReference>
<reference evidence="6" key="1">
    <citation type="submission" date="2015-10" db="EMBL/GenBank/DDBJ databases">
        <authorList>
            <person name="Gilbert D.G."/>
        </authorList>
    </citation>
    <scope>NUCLEOTIDE SEQUENCE</scope>
</reference>
<dbReference type="GO" id="GO:0032153">
    <property type="term" value="C:cell division site"/>
    <property type="evidence" value="ECO:0007669"/>
    <property type="project" value="TreeGrafter"/>
</dbReference>
<dbReference type="SUPFAM" id="SSF52490">
    <property type="entry name" value="Tubulin nucleotide-binding domain-like"/>
    <property type="match status" value="1"/>
</dbReference>
<dbReference type="Pfam" id="PF00091">
    <property type="entry name" value="Tubulin"/>
    <property type="match status" value="1"/>
</dbReference>
<dbReference type="InterPro" id="IPR036525">
    <property type="entry name" value="Tubulin/FtsZ_GTPase_sf"/>
</dbReference>
<feature type="domain" description="Tubulin/FtsZ GTPase" evidence="4">
    <location>
        <begin position="31"/>
        <end position="226"/>
    </location>
</feature>
<dbReference type="EC" id="3.4.24.-" evidence="6"/>
<dbReference type="CDD" id="cd02201">
    <property type="entry name" value="FtsZ_type1"/>
    <property type="match status" value="1"/>
</dbReference>
<comment type="similarity">
    <text evidence="1">Belongs to the FtsZ family.</text>
</comment>
<dbReference type="InterPro" id="IPR000158">
    <property type="entry name" value="Cell_div_FtsZ"/>
</dbReference>
<organism evidence="6">
    <name type="scientific">hydrothermal vent metagenome</name>
    <dbReference type="NCBI Taxonomy" id="652676"/>
    <lineage>
        <taxon>unclassified sequences</taxon>
        <taxon>metagenomes</taxon>
        <taxon>ecological metagenomes</taxon>
    </lineage>
</organism>
<evidence type="ECO:0000313" key="6">
    <source>
        <dbReference type="EMBL" id="CUV01409.1"/>
    </source>
</evidence>
<dbReference type="Gene3D" id="3.30.1330.20">
    <property type="entry name" value="Tubulin/FtsZ, C-terminal domain"/>
    <property type="match status" value="1"/>
</dbReference>
<dbReference type="SMART" id="SM00865">
    <property type="entry name" value="Tubulin_C"/>
    <property type="match status" value="1"/>
</dbReference>
<keyword evidence="2" id="KW-0547">Nucleotide-binding</keyword>
<name>A0A160V6K8_9ZZZZ</name>
<dbReference type="InterPro" id="IPR037103">
    <property type="entry name" value="Tubulin/FtsZ-like_C"/>
</dbReference>